<sequence>MQNVKSAQSSLIAAVVAGKLATLSVMRAAAHVVARAARIARSRKSEFEVNNVSLLVVASPISCLRPDFFHATHQCNSRPGELWWLIYTDKVVFHQGIRNHLLASPLSCAGVLDTMVQEDEQRWNEAGWAEACYAEWDEQGFNERRAATPATTVPSKAHS</sequence>
<dbReference type="KEGG" id="clup:CLUP02_01595"/>
<evidence type="ECO:0000313" key="2">
    <source>
        <dbReference type="Proteomes" id="UP000830671"/>
    </source>
</evidence>
<proteinExistence type="predicted"/>
<reference evidence="1" key="1">
    <citation type="journal article" date="2021" name="Mol. Plant Microbe Interact.">
        <title>Complete Genome Sequence of the Plant-Pathogenic Fungus Colletotrichum lupini.</title>
        <authorList>
            <person name="Baroncelli R."/>
            <person name="Pensec F."/>
            <person name="Da Lio D."/>
            <person name="Boufleur T."/>
            <person name="Vicente I."/>
            <person name="Sarrocco S."/>
            <person name="Picot A."/>
            <person name="Baraldi E."/>
            <person name="Sukno S."/>
            <person name="Thon M."/>
            <person name="Le Floch G."/>
        </authorList>
    </citation>
    <scope>NUCLEOTIDE SEQUENCE</scope>
    <source>
        <strain evidence="1">IMI 504893</strain>
    </source>
</reference>
<keyword evidence="2" id="KW-1185">Reference proteome</keyword>
<dbReference type="RefSeq" id="XP_049136591.1">
    <property type="nucleotide sequence ID" value="XM_049280634.1"/>
</dbReference>
<protein>
    <submittedName>
        <fullName evidence="1">Uncharacterized protein</fullName>
    </submittedName>
</protein>
<accession>A0A9Q8SEB0</accession>
<dbReference type="Proteomes" id="UP000830671">
    <property type="component" value="Chromosome 1"/>
</dbReference>
<name>A0A9Q8SEB0_9PEZI</name>
<evidence type="ECO:0000313" key="1">
    <source>
        <dbReference type="EMBL" id="UQC74942.1"/>
    </source>
</evidence>
<dbReference type="EMBL" id="CP019471">
    <property type="protein sequence ID" value="UQC74942.1"/>
    <property type="molecule type" value="Genomic_DNA"/>
</dbReference>
<dbReference type="GeneID" id="73335644"/>
<gene>
    <name evidence="1" type="ORF">CLUP02_01595</name>
</gene>
<organism evidence="1 2">
    <name type="scientific">Colletotrichum lupini</name>
    <dbReference type="NCBI Taxonomy" id="145971"/>
    <lineage>
        <taxon>Eukaryota</taxon>
        <taxon>Fungi</taxon>
        <taxon>Dikarya</taxon>
        <taxon>Ascomycota</taxon>
        <taxon>Pezizomycotina</taxon>
        <taxon>Sordariomycetes</taxon>
        <taxon>Hypocreomycetidae</taxon>
        <taxon>Glomerellales</taxon>
        <taxon>Glomerellaceae</taxon>
        <taxon>Colletotrichum</taxon>
        <taxon>Colletotrichum acutatum species complex</taxon>
    </lineage>
</organism>
<dbReference type="AlphaFoldDB" id="A0A9Q8SEB0"/>